<feature type="compositionally biased region" description="Polar residues" evidence="5">
    <location>
        <begin position="672"/>
        <end position="687"/>
    </location>
</feature>
<dbReference type="InterPro" id="IPR013083">
    <property type="entry name" value="Znf_RING/FYVE/PHD"/>
</dbReference>
<keyword evidence="1" id="KW-0479">Metal-binding</keyword>
<gene>
    <name evidence="7" type="ORF">TWF970_004465</name>
</gene>
<dbReference type="OrthoDB" id="1305878at2759"/>
<dbReference type="Pfam" id="PF00097">
    <property type="entry name" value="zf-C3HC4"/>
    <property type="match status" value="1"/>
</dbReference>
<dbReference type="Pfam" id="PF10283">
    <property type="entry name" value="zf-CCHH"/>
    <property type="match status" value="1"/>
</dbReference>
<keyword evidence="2 4" id="KW-0863">Zinc-finger</keyword>
<evidence type="ECO:0000259" key="6">
    <source>
        <dbReference type="PROSITE" id="PS50089"/>
    </source>
</evidence>
<dbReference type="SMART" id="SM00184">
    <property type="entry name" value="RING"/>
    <property type="match status" value="1"/>
</dbReference>
<dbReference type="InterPro" id="IPR017907">
    <property type="entry name" value="Znf_RING_CS"/>
</dbReference>
<dbReference type="PROSITE" id="PS50089">
    <property type="entry name" value="ZF_RING_2"/>
    <property type="match status" value="1"/>
</dbReference>
<dbReference type="AlphaFoldDB" id="A0A7C8R848"/>
<dbReference type="GO" id="GO:0008270">
    <property type="term" value="F:zinc ion binding"/>
    <property type="evidence" value="ECO:0007669"/>
    <property type="project" value="UniProtKB-KW"/>
</dbReference>
<feature type="compositionally biased region" description="Polar residues" evidence="5">
    <location>
        <begin position="484"/>
        <end position="513"/>
    </location>
</feature>
<feature type="region of interest" description="Disordered" evidence="5">
    <location>
        <begin position="179"/>
        <end position="223"/>
    </location>
</feature>
<feature type="compositionally biased region" description="Polar residues" evidence="5">
    <location>
        <begin position="602"/>
        <end position="613"/>
    </location>
</feature>
<feature type="compositionally biased region" description="Low complexity" evidence="5">
    <location>
        <begin position="614"/>
        <end position="625"/>
    </location>
</feature>
<dbReference type="InterPro" id="IPR019406">
    <property type="entry name" value="APLF_PBZ"/>
</dbReference>
<feature type="compositionally biased region" description="Basic residues" evidence="5">
    <location>
        <begin position="688"/>
        <end position="699"/>
    </location>
</feature>
<feature type="region of interest" description="Disordered" evidence="5">
    <location>
        <begin position="462"/>
        <end position="533"/>
    </location>
</feature>
<accession>A0A7C8R848</accession>
<dbReference type="GO" id="GO:0006511">
    <property type="term" value="P:ubiquitin-dependent protein catabolic process"/>
    <property type="evidence" value="ECO:0007669"/>
    <property type="project" value="TreeGrafter"/>
</dbReference>
<evidence type="ECO:0000313" key="8">
    <source>
        <dbReference type="Proteomes" id="UP000474640"/>
    </source>
</evidence>
<feature type="compositionally biased region" description="Acidic residues" evidence="5">
    <location>
        <begin position="193"/>
        <end position="218"/>
    </location>
</feature>
<protein>
    <recommendedName>
        <fullName evidence="6">RING-type domain-containing protein</fullName>
    </recommendedName>
</protein>
<name>A0A7C8R848_ORBOL</name>
<evidence type="ECO:0000256" key="3">
    <source>
        <dbReference type="ARBA" id="ARBA00022833"/>
    </source>
</evidence>
<evidence type="ECO:0000256" key="4">
    <source>
        <dbReference type="PROSITE-ProRule" id="PRU00175"/>
    </source>
</evidence>
<dbReference type="SUPFAM" id="SSF57850">
    <property type="entry name" value="RING/U-box"/>
    <property type="match status" value="1"/>
</dbReference>
<feature type="region of interest" description="Disordered" evidence="5">
    <location>
        <begin position="1"/>
        <end position="49"/>
    </location>
</feature>
<dbReference type="PANTHER" id="PTHR16079:SF4">
    <property type="entry name" value="E3 UBIQUITIN-PROTEIN LIGASE CHFR"/>
    <property type="match status" value="1"/>
</dbReference>
<feature type="compositionally biased region" description="Acidic residues" evidence="5">
    <location>
        <begin position="659"/>
        <end position="669"/>
    </location>
</feature>
<evidence type="ECO:0000256" key="1">
    <source>
        <dbReference type="ARBA" id="ARBA00022723"/>
    </source>
</evidence>
<evidence type="ECO:0000256" key="5">
    <source>
        <dbReference type="SAM" id="MobiDB-lite"/>
    </source>
</evidence>
<dbReference type="InterPro" id="IPR052256">
    <property type="entry name" value="E3_ubiquitin-ligase_CHFR"/>
</dbReference>
<dbReference type="GO" id="GO:0005634">
    <property type="term" value="C:nucleus"/>
    <property type="evidence" value="ECO:0007669"/>
    <property type="project" value="TreeGrafter"/>
</dbReference>
<feature type="region of interest" description="Disordered" evidence="5">
    <location>
        <begin position="745"/>
        <end position="769"/>
    </location>
</feature>
<organism evidence="7 8">
    <name type="scientific">Orbilia oligospora</name>
    <name type="common">Nematode-trapping fungus</name>
    <name type="synonym">Arthrobotrys oligospora</name>
    <dbReference type="NCBI Taxonomy" id="2813651"/>
    <lineage>
        <taxon>Eukaryota</taxon>
        <taxon>Fungi</taxon>
        <taxon>Dikarya</taxon>
        <taxon>Ascomycota</taxon>
        <taxon>Pezizomycotina</taxon>
        <taxon>Orbiliomycetes</taxon>
        <taxon>Orbiliales</taxon>
        <taxon>Orbiliaceae</taxon>
        <taxon>Orbilia</taxon>
    </lineage>
</organism>
<dbReference type="PANTHER" id="PTHR16079">
    <property type="entry name" value="UBIQUITIN LIGASE PROTEIN CHFR"/>
    <property type="match status" value="1"/>
</dbReference>
<reference evidence="7 8" key="1">
    <citation type="submission" date="2020-01" db="EMBL/GenBank/DDBJ databases">
        <authorList>
            <person name="Palmer J.M."/>
        </authorList>
    </citation>
    <scope>NUCLEOTIDE SEQUENCE [LARGE SCALE GENOMIC DNA]</scope>
    <source>
        <strain evidence="7 8">TWF970</strain>
    </source>
</reference>
<dbReference type="Gene3D" id="3.30.40.10">
    <property type="entry name" value="Zinc/RING finger domain, C3HC4 (zinc finger)"/>
    <property type="match status" value="1"/>
</dbReference>
<evidence type="ECO:0000313" key="7">
    <source>
        <dbReference type="EMBL" id="KAF3278452.1"/>
    </source>
</evidence>
<dbReference type="PROSITE" id="PS00518">
    <property type="entry name" value="ZF_RING_1"/>
    <property type="match status" value="1"/>
</dbReference>
<feature type="compositionally biased region" description="Polar residues" evidence="5">
    <location>
        <begin position="746"/>
        <end position="762"/>
    </location>
</feature>
<dbReference type="EMBL" id="JAABOJ010000024">
    <property type="protein sequence ID" value="KAF3278452.1"/>
    <property type="molecule type" value="Genomic_DNA"/>
</dbReference>
<keyword evidence="3" id="KW-0862">Zinc</keyword>
<dbReference type="GO" id="GO:0016567">
    <property type="term" value="P:protein ubiquitination"/>
    <property type="evidence" value="ECO:0007669"/>
    <property type="project" value="TreeGrafter"/>
</dbReference>
<dbReference type="InterPro" id="IPR001841">
    <property type="entry name" value="Znf_RING"/>
</dbReference>
<comment type="caution">
    <text evidence="7">The sequence shown here is derived from an EMBL/GenBank/DDBJ whole genome shotgun (WGS) entry which is preliminary data.</text>
</comment>
<sequence>MSSSSTSQNPGADSQTSPEFVHPSEASQASQSTGNISTTNPRRVPASAHPINPLKRQLSENMEALIAQAKASKTTAGSTAAQAAQSETIYVKLERELTCSICCELFKDPITLLNCLHNFCGSCIVPWGRNNSSCPSCRAEIKGCRDAFALKPLIDMLVKEKPELSFSKEDMDGFQNIYKPGQDVSFGNGGYSDSDDEDNEDNEDDDDDDEEEEEEDDEVRYPQTWRPCPCCPQQENPDQLYVCINPIVDGDRTPDWQHEFKGHKKCACCRDEVPFYTEEVALKPSYCACCGIVYCAGIRGACALTPNSTFLYSITGAPLYVDSPQPGYETLGTPSLWNLFNNNAFEQDSLKRWVESDANNHTWQSLGDELRNWLFQKNPSGIEGPYVVPIKPDSYVCKNCLPGMFDKYLAGFLISERERLGWTDLRPRCWYGKNCRTQRHNPDHCARLSHIWDEVPLEERREIRRERPPRPPPVTHTGGVRDNAPNSQTGNPQPVDSESTNTQPAETQGQLSTAAAPPLFRSPTNIFPPSSPGAPSMNEIFGVPYPSNNRRYSDISTIPSSQYISSYITPSSTQEDPTQRPPSPISQATFLTASEPLLFESQETQTVPESTYEPNPSNSSTYYTPPSTPHRRRLPAAPSATRASLRRTESTPSCTPPDPPEDEDDEDIDQFMSHSQPLPTISESPQLNRRRTFRTRRRRCPPEPGVDIRQIWADELELIEFMSNGHRSSGSSLYPKLNDVREMLQRQLSISQEGEPENSQNTAKRRRVR</sequence>
<dbReference type="Proteomes" id="UP000474640">
    <property type="component" value="Unassembled WGS sequence"/>
</dbReference>
<proteinExistence type="predicted"/>
<dbReference type="InterPro" id="IPR018957">
    <property type="entry name" value="Znf_C3HC4_RING-type"/>
</dbReference>
<feature type="compositionally biased region" description="Polar residues" evidence="5">
    <location>
        <begin position="1"/>
        <end position="18"/>
    </location>
</feature>
<feature type="compositionally biased region" description="Polar residues" evidence="5">
    <location>
        <begin position="25"/>
        <end position="41"/>
    </location>
</feature>
<dbReference type="GO" id="GO:0004842">
    <property type="term" value="F:ubiquitin-protein transferase activity"/>
    <property type="evidence" value="ECO:0007669"/>
    <property type="project" value="TreeGrafter"/>
</dbReference>
<feature type="region of interest" description="Disordered" evidence="5">
    <location>
        <begin position="602"/>
        <end position="705"/>
    </location>
</feature>
<evidence type="ECO:0000256" key="2">
    <source>
        <dbReference type="ARBA" id="ARBA00022771"/>
    </source>
</evidence>
<feature type="domain" description="RING-type" evidence="6">
    <location>
        <begin position="99"/>
        <end position="138"/>
    </location>
</feature>